<proteinExistence type="predicted"/>
<dbReference type="Proteomes" id="UP000251281">
    <property type="component" value="Unassembled WGS sequence"/>
</dbReference>
<accession>A0A329U5H1</accession>
<organism evidence="2 3">
    <name type="scientific">Faecalibacterium prausnitzii</name>
    <dbReference type="NCBI Taxonomy" id="853"/>
    <lineage>
        <taxon>Bacteria</taxon>
        <taxon>Bacillati</taxon>
        <taxon>Bacillota</taxon>
        <taxon>Clostridia</taxon>
        <taxon>Eubacteriales</taxon>
        <taxon>Oscillospiraceae</taxon>
        <taxon>Faecalibacterium</taxon>
    </lineage>
</organism>
<reference evidence="2 3" key="1">
    <citation type="submission" date="2018-02" db="EMBL/GenBank/DDBJ databases">
        <title>Complete genome sequencing of Faecalibacterium prausnitzii strains isolated from the human gut.</title>
        <authorList>
            <person name="Fitzgerald B.C."/>
            <person name="Shkoporov A.N."/>
            <person name="Ross P.R."/>
            <person name="Hill C."/>
        </authorList>
    </citation>
    <scope>NUCLEOTIDE SEQUENCE [LARGE SCALE GENOMIC DNA]</scope>
    <source>
        <strain evidence="2 3">APC923/51-1</strain>
    </source>
</reference>
<protein>
    <submittedName>
        <fullName evidence="2">Uncharacterized protein</fullName>
    </submittedName>
</protein>
<dbReference type="EMBL" id="PRLD01000012">
    <property type="protein sequence ID" value="RAW56306.1"/>
    <property type="molecule type" value="Genomic_DNA"/>
</dbReference>
<evidence type="ECO:0000256" key="1">
    <source>
        <dbReference type="SAM" id="Phobius"/>
    </source>
</evidence>
<feature type="transmembrane region" description="Helical" evidence="1">
    <location>
        <begin position="21"/>
        <end position="39"/>
    </location>
</feature>
<keyword evidence="1" id="KW-1133">Transmembrane helix</keyword>
<keyword evidence="1" id="KW-0812">Transmembrane</keyword>
<sequence length="197" mass="21272">MGKSGIPQKQILEEIMKHIHHIIRLLTLAVVSCALAALLSGCTKEEFIAGYKEFMFGDWLPAYGSASQSAAPGSSTASDPGHVYDPPNPECDAKISSLMSELYSLESSARSDVSSAIQSAKDEYHSLPAEERTFANKVSIAYSHLSSVESTYDSAVSSVVSEMRSVLRQYNQPETVADQAWSYYQSAKSSMISSLGG</sequence>
<name>A0A329U5H1_9FIRM</name>
<evidence type="ECO:0000313" key="3">
    <source>
        <dbReference type="Proteomes" id="UP000251281"/>
    </source>
</evidence>
<comment type="caution">
    <text evidence="2">The sequence shown here is derived from an EMBL/GenBank/DDBJ whole genome shotgun (WGS) entry which is preliminary data.</text>
</comment>
<evidence type="ECO:0000313" key="2">
    <source>
        <dbReference type="EMBL" id="RAW56306.1"/>
    </source>
</evidence>
<keyword evidence="1" id="KW-0472">Membrane</keyword>
<dbReference type="AlphaFoldDB" id="A0A329U5H1"/>
<gene>
    <name evidence="2" type="ORF">C4N24_11470</name>
</gene>